<protein>
    <submittedName>
        <fullName evidence="2">Lipase family protein</fullName>
    </submittedName>
</protein>
<dbReference type="Proteomes" id="UP001600165">
    <property type="component" value="Unassembled WGS sequence"/>
</dbReference>
<sequence length="242" mass="27791">MVDYKAALLCARLSREVYGDFLDIKFASSPVAKVTLFESDDQGITDTQVALLYEPELDQVHIVFRGSDKDIDWFNNFQLRQKVYPYGDEESTQVRFHRGIMSAYFSVRDRLLEAVRNTATSKLIVTGHSLGGALSTVAALDIQYNITQHTQQPLEAYSFGSPRVGNDALVESFQRRVPLNYRFVYGWDLVTQIPRVWQGYVHVEQEEKLGPWFTWNIFSRQLRDHEIVRYIAALEEKVASAA</sequence>
<dbReference type="InterPro" id="IPR051218">
    <property type="entry name" value="Sec_MonoDiacylglyc_Lipase"/>
</dbReference>
<dbReference type="InterPro" id="IPR029058">
    <property type="entry name" value="AB_hydrolase_fold"/>
</dbReference>
<proteinExistence type="predicted"/>
<dbReference type="InterPro" id="IPR002921">
    <property type="entry name" value="Fungal_lipase-type"/>
</dbReference>
<gene>
    <name evidence="2" type="ORF">ACFVKH_12965</name>
</gene>
<comment type="caution">
    <text evidence="2">The sequence shown here is derived from an EMBL/GenBank/DDBJ whole genome shotgun (WGS) entry which is preliminary data.</text>
</comment>
<dbReference type="EMBL" id="JBHZOL010000081">
    <property type="protein sequence ID" value="MFE4107199.1"/>
    <property type="molecule type" value="Genomic_DNA"/>
</dbReference>
<evidence type="ECO:0000313" key="2">
    <source>
        <dbReference type="EMBL" id="MFE4107199.1"/>
    </source>
</evidence>
<dbReference type="PANTHER" id="PTHR45856:SF11">
    <property type="entry name" value="FUNGAL LIPASE-LIKE DOMAIN-CONTAINING PROTEIN"/>
    <property type="match status" value="1"/>
</dbReference>
<dbReference type="Gene3D" id="3.40.50.1820">
    <property type="entry name" value="alpha/beta hydrolase"/>
    <property type="match status" value="1"/>
</dbReference>
<dbReference type="SUPFAM" id="SSF53474">
    <property type="entry name" value="alpha/beta-Hydrolases"/>
    <property type="match status" value="1"/>
</dbReference>
<keyword evidence="3" id="KW-1185">Reference proteome</keyword>
<dbReference type="PANTHER" id="PTHR45856">
    <property type="entry name" value="ALPHA/BETA-HYDROLASES SUPERFAMILY PROTEIN"/>
    <property type="match status" value="1"/>
</dbReference>
<organism evidence="2 3">
    <name type="scientific">Almyronema epifaneia S1</name>
    <dbReference type="NCBI Taxonomy" id="2991925"/>
    <lineage>
        <taxon>Bacteria</taxon>
        <taxon>Bacillati</taxon>
        <taxon>Cyanobacteriota</taxon>
        <taxon>Cyanophyceae</taxon>
        <taxon>Nodosilineales</taxon>
        <taxon>Nodosilineaceae</taxon>
        <taxon>Almyronema</taxon>
        <taxon>Almyronema epifaneia</taxon>
    </lineage>
</organism>
<name>A0ABW6IIN7_9CYAN</name>
<dbReference type="CDD" id="cd00519">
    <property type="entry name" value="Lipase_3"/>
    <property type="match status" value="1"/>
</dbReference>
<feature type="domain" description="Fungal lipase-type" evidence="1">
    <location>
        <begin position="62"/>
        <end position="195"/>
    </location>
</feature>
<evidence type="ECO:0000313" key="3">
    <source>
        <dbReference type="Proteomes" id="UP001600165"/>
    </source>
</evidence>
<accession>A0ABW6IIN7</accession>
<dbReference type="Pfam" id="PF01764">
    <property type="entry name" value="Lipase_3"/>
    <property type="match status" value="1"/>
</dbReference>
<evidence type="ECO:0000259" key="1">
    <source>
        <dbReference type="Pfam" id="PF01764"/>
    </source>
</evidence>
<reference evidence="2 3" key="1">
    <citation type="submission" date="2024-10" db="EMBL/GenBank/DDBJ databases">
        <authorList>
            <person name="Ratan Roy A."/>
            <person name="Morales Sandoval P.H."/>
            <person name="De Los Santos Villalobos S."/>
            <person name="Chakraborty S."/>
            <person name="Mukherjee J."/>
        </authorList>
    </citation>
    <scope>NUCLEOTIDE SEQUENCE [LARGE SCALE GENOMIC DNA]</scope>
    <source>
        <strain evidence="2 3">S1</strain>
    </source>
</reference>
<dbReference type="RefSeq" id="WP_377965682.1">
    <property type="nucleotide sequence ID" value="NZ_JBHZOL010000081.1"/>
</dbReference>